<dbReference type="Proteomes" id="UP000306402">
    <property type="component" value="Unassembled WGS sequence"/>
</dbReference>
<accession>A0A5R9L6J6</accession>
<gene>
    <name evidence="1" type="ORF">FEN17_01595</name>
</gene>
<keyword evidence="2" id="KW-1185">Reference proteome</keyword>
<name>A0A5R9L6J6_9BACT</name>
<organism evidence="1 2">
    <name type="scientific">Dyadobacter luticola</name>
    <dbReference type="NCBI Taxonomy" id="1979387"/>
    <lineage>
        <taxon>Bacteria</taxon>
        <taxon>Pseudomonadati</taxon>
        <taxon>Bacteroidota</taxon>
        <taxon>Cytophagia</taxon>
        <taxon>Cytophagales</taxon>
        <taxon>Spirosomataceae</taxon>
        <taxon>Dyadobacter</taxon>
    </lineage>
</organism>
<dbReference type="Pfam" id="PF16250">
    <property type="entry name" value="DUF4907"/>
    <property type="match status" value="1"/>
</dbReference>
<proteinExistence type="predicted"/>
<dbReference type="OrthoDB" id="674043at2"/>
<dbReference type="EMBL" id="VCEJ01000002">
    <property type="protein sequence ID" value="TLV04019.1"/>
    <property type="molecule type" value="Genomic_DNA"/>
</dbReference>
<evidence type="ECO:0000313" key="2">
    <source>
        <dbReference type="Proteomes" id="UP000306402"/>
    </source>
</evidence>
<dbReference type="InterPro" id="IPR032593">
    <property type="entry name" value="DUF4907"/>
</dbReference>
<dbReference type="AlphaFoldDB" id="A0A5R9L6J6"/>
<comment type="caution">
    <text evidence="1">The sequence shown here is derived from an EMBL/GenBank/DDBJ whole genome shotgun (WGS) entry which is preliminary data.</text>
</comment>
<evidence type="ECO:0000313" key="1">
    <source>
        <dbReference type="EMBL" id="TLV04019.1"/>
    </source>
</evidence>
<protein>
    <submittedName>
        <fullName evidence="1">DUF4907 domain-containing protein</fullName>
    </submittedName>
</protein>
<sequence>MKKNKISLLIICVLAFAVAVYFFPKGRNNSNGEGLSHFRVETFKGAAGWAYRIYEGDTIRIEQLYMPGIEGTSGFASEELARKTGDLVRQKLDRNIFPPTITPNELDSLGVKF</sequence>
<reference evidence="1 2" key="1">
    <citation type="submission" date="2019-05" db="EMBL/GenBank/DDBJ databases">
        <authorList>
            <person name="Qu J.-H."/>
        </authorList>
    </citation>
    <scope>NUCLEOTIDE SEQUENCE [LARGE SCALE GENOMIC DNA]</scope>
    <source>
        <strain evidence="1 2">T17</strain>
    </source>
</reference>